<gene>
    <name evidence="2" type="ORF">PAEH1_05795</name>
</gene>
<proteinExistence type="predicted"/>
<evidence type="ECO:0000259" key="1">
    <source>
        <dbReference type="Pfam" id="PF19489"/>
    </source>
</evidence>
<accession>A0A1U9JZK6</accession>
<reference evidence="2 3" key="1">
    <citation type="submission" date="2017-01" db="EMBL/GenBank/DDBJ databases">
        <title>Complete Genome Sequence of Paenalcaligenes hominis, Isolated from a paraplegic Patient with neurogenic bladder.</title>
        <authorList>
            <person name="Mukhopadhyay R."/>
            <person name="Joaquin J."/>
            <person name="Hogue R."/>
            <person name="Kilaru A."/>
            <person name="Jospin G."/>
            <person name="Mars K."/>
            <person name="Eisen J.A."/>
            <person name="Chaturvedi V."/>
        </authorList>
    </citation>
    <scope>NUCLEOTIDE SEQUENCE [LARGE SCALE GENOMIC DNA]</scope>
    <source>
        <strain evidence="2 3">15S00501</strain>
    </source>
</reference>
<dbReference type="CDD" id="cd00442">
    <property type="entry name" value="Lyz-like"/>
    <property type="match status" value="1"/>
</dbReference>
<dbReference type="Pfam" id="PF19489">
    <property type="entry name" value="SLT_4"/>
    <property type="match status" value="1"/>
</dbReference>
<dbReference type="STRING" id="643674.PAEH1_05795"/>
<dbReference type="SUPFAM" id="SSF53955">
    <property type="entry name" value="Lysozyme-like"/>
    <property type="match status" value="1"/>
</dbReference>
<evidence type="ECO:0000313" key="3">
    <source>
        <dbReference type="Proteomes" id="UP000189369"/>
    </source>
</evidence>
<sequence length="205" mass="23618">MTACLRFISNRTDFSVWTRVGLGLAALLILSGCATQPPTTPENLCGIFQEKPSWRHAAQKTQKKWGVPPQITMAMMYQESSFRHNAIPPRRYVLGFIPWGRVSSAYGYAQAKDETWADYKREAGSVLARRDNFADAIDFMGWYSHKSQQINGTSKWDAYGLYLNYHEGWTGYRNRTYDRKAWLKQTATKVQTRAERFGTQYRSCS</sequence>
<dbReference type="InterPro" id="IPR045795">
    <property type="entry name" value="SLT_4"/>
</dbReference>
<dbReference type="KEGG" id="phn:PAEH1_05795"/>
<dbReference type="EMBL" id="CP019697">
    <property type="protein sequence ID" value="AQS51207.1"/>
    <property type="molecule type" value="Genomic_DNA"/>
</dbReference>
<dbReference type="OrthoDB" id="9789144at2"/>
<organism evidence="2 3">
    <name type="scientific">Paenalcaligenes hominis</name>
    <dbReference type="NCBI Taxonomy" id="643674"/>
    <lineage>
        <taxon>Bacteria</taxon>
        <taxon>Pseudomonadati</taxon>
        <taxon>Pseudomonadota</taxon>
        <taxon>Betaproteobacteria</taxon>
        <taxon>Burkholderiales</taxon>
        <taxon>Alcaligenaceae</taxon>
        <taxon>Paenalcaligenes</taxon>
    </lineage>
</organism>
<name>A0A1U9JZK6_9BURK</name>
<feature type="domain" description="Transglycosylase SLT" evidence="1">
    <location>
        <begin position="24"/>
        <end position="204"/>
    </location>
</feature>
<dbReference type="Gene3D" id="1.10.530.10">
    <property type="match status" value="1"/>
</dbReference>
<dbReference type="InterPro" id="IPR023346">
    <property type="entry name" value="Lysozyme-like_dom_sf"/>
</dbReference>
<dbReference type="PROSITE" id="PS51257">
    <property type="entry name" value="PROKAR_LIPOPROTEIN"/>
    <property type="match status" value="1"/>
</dbReference>
<dbReference type="AlphaFoldDB" id="A0A1U9JZK6"/>
<evidence type="ECO:0000313" key="2">
    <source>
        <dbReference type="EMBL" id="AQS51207.1"/>
    </source>
</evidence>
<dbReference type="Proteomes" id="UP000189369">
    <property type="component" value="Chromosome"/>
</dbReference>
<protein>
    <recommendedName>
        <fullName evidence="1">Transglycosylase SLT domain-containing protein</fullName>
    </recommendedName>
</protein>